<dbReference type="InterPro" id="IPR036388">
    <property type="entry name" value="WH-like_DNA-bd_sf"/>
</dbReference>
<proteinExistence type="predicted"/>
<dbReference type="EMBL" id="JAWSTH010000093">
    <property type="protein sequence ID" value="MDW5597560.1"/>
    <property type="molecule type" value="Genomic_DNA"/>
</dbReference>
<keyword evidence="2" id="KW-0067">ATP-binding</keyword>
<dbReference type="Proteomes" id="UP001284601">
    <property type="component" value="Unassembled WGS sequence"/>
</dbReference>
<dbReference type="Gene3D" id="1.25.40.10">
    <property type="entry name" value="Tetratricopeptide repeat domain"/>
    <property type="match status" value="1"/>
</dbReference>
<dbReference type="Pfam" id="PF13191">
    <property type="entry name" value="AAA_16"/>
    <property type="match status" value="1"/>
</dbReference>
<reference evidence="5" key="1">
    <citation type="submission" date="2023-07" db="EMBL/GenBank/DDBJ databases">
        <title>Conexibacter stalactiti sp. nov., isolated from stalactites in a lava cave and emended description of the genus Conexibacter.</title>
        <authorList>
            <person name="Lee S.D."/>
        </authorList>
    </citation>
    <scope>NUCLEOTIDE SEQUENCE [LARGE SCALE GENOMIC DNA]</scope>
    <source>
        <strain evidence="5">KCTC 39840</strain>
    </source>
</reference>
<dbReference type="InterPro" id="IPR016032">
    <property type="entry name" value="Sig_transdc_resp-reg_C-effctor"/>
</dbReference>
<evidence type="ECO:0000259" key="3">
    <source>
        <dbReference type="PROSITE" id="PS50043"/>
    </source>
</evidence>
<evidence type="ECO:0000256" key="2">
    <source>
        <dbReference type="ARBA" id="ARBA00022840"/>
    </source>
</evidence>
<organism evidence="4 5">
    <name type="scientific">Conexibacter stalactiti</name>
    <dbReference type="NCBI Taxonomy" id="1940611"/>
    <lineage>
        <taxon>Bacteria</taxon>
        <taxon>Bacillati</taxon>
        <taxon>Actinomycetota</taxon>
        <taxon>Thermoleophilia</taxon>
        <taxon>Solirubrobacterales</taxon>
        <taxon>Conexibacteraceae</taxon>
        <taxon>Conexibacter</taxon>
    </lineage>
</organism>
<dbReference type="InterPro" id="IPR011990">
    <property type="entry name" value="TPR-like_helical_dom_sf"/>
</dbReference>
<sequence>MSTDAVDPVDGRAVSTEGLTSGLLGRRRELALIDAALERFIAGGQPRVVVSGEPGIGKSALLDTLASRAVARGLRVVRGAGDLLGRDEPFGLLHDTFDPALAPFEELLREQLGPARIATLAEALPSLVGAEGDVARAERGPALHRVLAKALEHVAAAEGAVVVVIDDAQWADEESLAVIAQLARRAPQRVLPVLAHRSGAVPDLLTRAIGLASSAGEVVHLGLEPLETEAALRLLGGIAPELARELLHESGGNPFFLTQLAGDARGEEGARANLRAALVGELSALSDDARALVRAAAVLGDPFDPGVAGEVAQLASHQAALQELVAAELVRPTERPDRWIFRRPVVARLVRDWAGDAWCIAAHERAAHALAAVAAPLPEQARHVERWARPGDEEAAGLLARAAAEALDREPLTAARWLGIALRVLGTDGSPAERVNLLLRSAVALDAGGAGDDAARVPLTEAAELLPTVPEDARAAALAPLAQVESVLGRYPETGWLLQQMSPADTAELHLRIAATNLHANDWEAVARSAALALDAGGEGAGSIRVAATALLSVAECQLGDLAAAHEMFAESERAAAAETSLIEHPEALGYLVMAANELDRYATAVAYAEQLLEAGRGSGQDVFVVPALTGLALNCTRLGDLARAESAAREAVEVAAELRDPFSTMFANEYCAIVAIERGEVEDAVAHAELAVQQRSRVPSGVLSELAACALGRAWLAAGDPERAIEVLLSVGGVELRGLAPTLRPSIARAVVEAQLAAGDLAAAREWSERCTAMAAAVGSASAAPTAALSRALVLLEDGDGATAHAAAEQAAAGFEALGRRLDAAHADALLGRALVLEGMRDDGIARLRGAHETLAAAGAGRRREEVAGALRQLGLRVPRGRRALPRPQRGPAALSRREREITALVASGSTNRQIAAELVISEKTVESHLGRIFTKLGVRTRTAAALELARADDEA</sequence>
<evidence type="ECO:0000313" key="4">
    <source>
        <dbReference type="EMBL" id="MDW5597560.1"/>
    </source>
</evidence>
<keyword evidence="5" id="KW-1185">Reference proteome</keyword>
<dbReference type="PANTHER" id="PTHR16305:SF35">
    <property type="entry name" value="TRANSCRIPTIONAL ACTIVATOR DOMAIN"/>
    <property type="match status" value="1"/>
</dbReference>
<evidence type="ECO:0000256" key="1">
    <source>
        <dbReference type="ARBA" id="ARBA00022741"/>
    </source>
</evidence>
<dbReference type="InterPro" id="IPR041664">
    <property type="entry name" value="AAA_16"/>
</dbReference>
<feature type="domain" description="HTH luxR-type" evidence="3">
    <location>
        <begin position="889"/>
        <end position="954"/>
    </location>
</feature>
<gene>
    <name evidence="4" type="ORF">R7226_24635</name>
</gene>
<name>A0ABU4HYK7_9ACTN</name>
<dbReference type="InterPro" id="IPR027417">
    <property type="entry name" value="P-loop_NTPase"/>
</dbReference>
<comment type="caution">
    <text evidence="4">The sequence shown here is derived from an EMBL/GenBank/DDBJ whole genome shotgun (WGS) entry which is preliminary data.</text>
</comment>
<dbReference type="PANTHER" id="PTHR16305">
    <property type="entry name" value="TESTICULAR SOLUBLE ADENYLYL CYCLASE"/>
    <property type="match status" value="1"/>
</dbReference>
<dbReference type="SUPFAM" id="SSF52540">
    <property type="entry name" value="P-loop containing nucleoside triphosphate hydrolases"/>
    <property type="match status" value="1"/>
</dbReference>
<dbReference type="InterPro" id="IPR000792">
    <property type="entry name" value="Tscrpt_reg_LuxR_C"/>
</dbReference>
<dbReference type="PROSITE" id="PS00622">
    <property type="entry name" value="HTH_LUXR_1"/>
    <property type="match status" value="1"/>
</dbReference>
<dbReference type="SUPFAM" id="SSF46894">
    <property type="entry name" value="C-terminal effector domain of the bipartite response regulators"/>
    <property type="match status" value="1"/>
</dbReference>
<evidence type="ECO:0000313" key="5">
    <source>
        <dbReference type="Proteomes" id="UP001284601"/>
    </source>
</evidence>
<accession>A0ABU4HYK7</accession>
<dbReference type="SMART" id="SM00421">
    <property type="entry name" value="HTH_LUXR"/>
    <property type="match status" value="1"/>
</dbReference>
<keyword evidence="1" id="KW-0547">Nucleotide-binding</keyword>
<dbReference type="Gene3D" id="1.10.10.10">
    <property type="entry name" value="Winged helix-like DNA-binding domain superfamily/Winged helix DNA-binding domain"/>
    <property type="match status" value="1"/>
</dbReference>
<dbReference type="PROSITE" id="PS50043">
    <property type="entry name" value="HTH_LUXR_2"/>
    <property type="match status" value="1"/>
</dbReference>
<dbReference type="Gene3D" id="3.40.50.300">
    <property type="entry name" value="P-loop containing nucleotide triphosphate hydrolases"/>
    <property type="match status" value="1"/>
</dbReference>
<protein>
    <submittedName>
        <fullName evidence="4">AAA family ATPase</fullName>
    </submittedName>
</protein>
<dbReference type="CDD" id="cd06170">
    <property type="entry name" value="LuxR_C_like"/>
    <property type="match status" value="1"/>
</dbReference>
<dbReference type="RefSeq" id="WP_318600026.1">
    <property type="nucleotide sequence ID" value="NZ_JAWSTH010000093.1"/>
</dbReference>
<dbReference type="PRINTS" id="PR00038">
    <property type="entry name" value="HTHLUXR"/>
</dbReference>
<dbReference type="SUPFAM" id="SSF48452">
    <property type="entry name" value="TPR-like"/>
    <property type="match status" value="1"/>
</dbReference>
<dbReference type="Pfam" id="PF00196">
    <property type="entry name" value="GerE"/>
    <property type="match status" value="1"/>
</dbReference>